<reference evidence="1 2" key="1">
    <citation type="submission" date="2016-03" db="EMBL/GenBank/DDBJ databases">
        <authorList>
            <person name="Rimple P."/>
            <person name="Montgomery M.T."/>
            <person name="Guerrero C.A."/>
            <person name="Mavrich T.N."/>
            <person name="Pope W.H."/>
            <person name="Garlena R.A."/>
            <person name="Russell D.A."/>
            <person name="Jacobs-Sera D."/>
            <person name="Hendrix R.W."/>
            <person name="Hatfull G.F."/>
        </authorList>
    </citation>
    <scope>NUCLEOTIDE SEQUENCE [LARGE SCALE GENOMIC DNA]</scope>
</reference>
<dbReference type="Proteomes" id="UP000229511">
    <property type="component" value="Genome"/>
</dbReference>
<evidence type="ECO:0000313" key="2">
    <source>
        <dbReference type="Proteomes" id="UP000229511"/>
    </source>
</evidence>
<evidence type="ECO:0000313" key="1">
    <source>
        <dbReference type="EMBL" id="ANA87239.1"/>
    </source>
</evidence>
<organism evidence="1 2">
    <name type="scientific">Gordonia phage PatrickStar</name>
    <dbReference type="NCBI Taxonomy" id="1838076"/>
    <lineage>
        <taxon>Viruses</taxon>
        <taxon>Duplodnaviria</taxon>
        <taxon>Heunggongvirae</taxon>
        <taxon>Uroviricota</taxon>
        <taxon>Caudoviricetes</taxon>
        <taxon>Orchidvirus</taxon>
        <taxon>Orchidvirus orchid</taxon>
    </lineage>
</organism>
<proteinExistence type="predicted"/>
<gene>
    <name evidence="1" type="primary">5</name>
    <name evidence="1" type="ORF">PBI_PATRICKSTAR_5</name>
</gene>
<sequence>MIYYGTVFYCDCNDCGASLTTYNGSRAFIHQEHLLDRFKDMKWDINSAGITRCPDCFQKLLKSITEAKTG</sequence>
<accession>A0A160DGS8</accession>
<dbReference type="EMBL" id="KU998252">
    <property type="protein sequence ID" value="ANA87239.1"/>
    <property type="molecule type" value="Genomic_DNA"/>
</dbReference>
<protein>
    <submittedName>
        <fullName evidence="1">Uncharacterized protein</fullName>
    </submittedName>
</protein>
<name>A0A160DGS8_9CAUD</name>